<evidence type="ECO:0000313" key="2">
    <source>
        <dbReference type="EMBL" id="NYJ76479.1"/>
    </source>
</evidence>
<accession>A0A853DKL3</accession>
<protein>
    <submittedName>
        <fullName evidence="2">MFS family permease</fullName>
    </submittedName>
</protein>
<name>A0A853DKL3_9MICO</name>
<keyword evidence="1" id="KW-0812">Transmembrane</keyword>
<keyword evidence="3" id="KW-1185">Reference proteome</keyword>
<dbReference type="EMBL" id="JACCFW010000002">
    <property type="protein sequence ID" value="NYJ76479.1"/>
    <property type="molecule type" value="Genomic_DNA"/>
</dbReference>
<comment type="caution">
    <text evidence="2">The sequence shown here is derived from an EMBL/GenBank/DDBJ whole genome shotgun (WGS) entry which is preliminary data.</text>
</comment>
<keyword evidence="1" id="KW-0472">Membrane</keyword>
<feature type="transmembrane region" description="Helical" evidence="1">
    <location>
        <begin position="64"/>
        <end position="86"/>
    </location>
</feature>
<proteinExistence type="predicted"/>
<evidence type="ECO:0000256" key="1">
    <source>
        <dbReference type="SAM" id="Phobius"/>
    </source>
</evidence>
<evidence type="ECO:0000313" key="3">
    <source>
        <dbReference type="Proteomes" id="UP000571817"/>
    </source>
</evidence>
<dbReference type="AlphaFoldDB" id="A0A853DKL3"/>
<gene>
    <name evidence="2" type="ORF">HNR15_003497</name>
</gene>
<keyword evidence="1" id="KW-1133">Transmembrane helix</keyword>
<organism evidence="2 3">
    <name type="scientific">Allobranchiibius huperziae</name>
    <dbReference type="NCBI Taxonomy" id="1874116"/>
    <lineage>
        <taxon>Bacteria</taxon>
        <taxon>Bacillati</taxon>
        <taxon>Actinomycetota</taxon>
        <taxon>Actinomycetes</taxon>
        <taxon>Micrococcales</taxon>
        <taxon>Dermacoccaceae</taxon>
        <taxon>Allobranchiibius</taxon>
    </lineage>
</organism>
<dbReference type="Proteomes" id="UP000571817">
    <property type="component" value="Unassembled WGS sequence"/>
</dbReference>
<sequence length="93" mass="9661">MTAKAPDEEAAIQRARDLLQNDSRTRTRVPGRRLIITGGALMITGVLAGLVCTLIPAAPTWLGVGFVLGGIVPGLLCIVAALTLAAEARGGRW</sequence>
<dbReference type="RefSeq" id="WP_179483872.1">
    <property type="nucleotide sequence ID" value="NZ_JACCFW010000002.1"/>
</dbReference>
<reference evidence="2 3" key="1">
    <citation type="submission" date="2020-07" db="EMBL/GenBank/DDBJ databases">
        <title>Sequencing the genomes of 1000 actinobacteria strains.</title>
        <authorList>
            <person name="Klenk H.-P."/>
        </authorList>
    </citation>
    <scope>NUCLEOTIDE SEQUENCE [LARGE SCALE GENOMIC DNA]</scope>
    <source>
        <strain evidence="2 3">DSM 29531</strain>
    </source>
</reference>
<feature type="transmembrane region" description="Helical" evidence="1">
    <location>
        <begin position="34"/>
        <end position="58"/>
    </location>
</feature>